<dbReference type="Proteomes" id="UP001227162">
    <property type="component" value="Unassembled WGS sequence"/>
</dbReference>
<feature type="transmembrane region" description="Helical" evidence="1">
    <location>
        <begin position="181"/>
        <end position="200"/>
    </location>
</feature>
<dbReference type="EMBL" id="JANFFA010000002">
    <property type="protein sequence ID" value="MDQ2093906.1"/>
    <property type="molecule type" value="Genomic_DNA"/>
</dbReference>
<feature type="transmembrane region" description="Helical" evidence="1">
    <location>
        <begin position="212"/>
        <end position="231"/>
    </location>
</feature>
<proteinExistence type="predicted"/>
<accession>A0AAJ1X4V3</accession>
<feature type="transmembrane region" description="Helical" evidence="1">
    <location>
        <begin position="139"/>
        <end position="160"/>
    </location>
</feature>
<evidence type="ECO:0000313" key="2">
    <source>
        <dbReference type="EMBL" id="MDQ2093906.1"/>
    </source>
</evidence>
<keyword evidence="1" id="KW-1133">Transmembrane helix</keyword>
<evidence type="ECO:0008006" key="4">
    <source>
        <dbReference type="Google" id="ProtNLM"/>
    </source>
</evidence>
<keyword evidence="3" id="KW-1185">Reference proteome</keyword>
<dbReference type="AlphaFoldDB" id="A0AAJ1X4V3"/>
<organism evidence="2 3">
    <name type="scientific">Rhodalgimonas zhirmunskyi</name>
    <dbReference type="NCBI Taxonomy" id="2964767"/>
    <lineage>
        <taxon>Bacteria</taxon>
        <taxon>Pseudomonadati</taxon>
        <taxon>Pseudomonadota</taxon>
        <taxon>Alphaproteobacteria</taxon>
        <taxon>Rhodobacterales</taxon>
        <taxon>Roseobacteraceae</taxon>
        <taxon>Rhodalgimonas</taxon>
    </lineage>
</organism>
<dbReference type="RefSeq" id="WP_317625535.1">
    <property type="nucleotide sequence ID" value="NZ_JANFFA010000002.1"/>
</dbReference>
<keyword evidence="1" id="KW-0812">Transmembrane</keyword>
<sequence length="246" mass="27568">MKPQDMSRQRLEIEANRFEDALHRLRKAIGLIGFLLPTILLIGVLFPSVTMQNSISHFFFTPMREVFVIALSGVGVFLIAYHGHAPDPGEWLTDFNVSTVAGVTALVVATVPTLCDFASCYVPLTLFDGWISNETLQGALHFGAAGVFLSALAVMCIWLFTKTDDPNPPEDKLRRNRLYRLCGWVIFAMVALLFVFKMIFRPVGTAWDQAFHFTFWAEAIAVWAFGIAWLVKGEALKTTPTRFLYG</sequence>
<name>A0AAJ1X4V3_9RHOB</name>
<feature type="transmembrane region" description="Helical" evidence="1">
    <location>
        <begin position="28"/>
        <end position="46"/>
    </location>
</feature>
<evidence type="ECO:0000313" key="3">
    <source>
        <dbReference type="Proteomes" id="UP001227162"/>
    </source>
</evidence>
<comment type="caution">
    <text evidence="2">The sequence shown here is derived from an EMBL/GenBank/DDBJ whole genome shotgun (WGS) entry which is preliminary data.</text>
</comment>
<reference evidence="2" key="2">
    <citation type="submission" date="2023-04" db="EMBL/GenBank/DDBJ databases">
        <title>'Rhodoalgimonas zhirmunskyi' gen. nov., isolated from a red alga.</title>
        <authorList>
            <person name="Nedashkovskaya O.I."/>
            <person name="Otstavnykh N.Y."/>
            <person name="Bystritskaya E.P."/>
            <person name="Balabanova L.A."/>
            <person name="Isaeva M.P."/>
        </authorList>
    </citation>
    <scope>NUCLEOTIDE SEQUENCE</scope>
    <source>
        <strain evidence="2">10Alg 79</strain>
    </source>
</reference>
<feature type="transmembrane region" description="Helical" evidence="1">
    <location>
        <begin position="95"/>
        <end position="119"/>
    </location>
</feature>
<keyword evidence="1" id="KW-0472">Membrane</keyword>
<reference evidence="2" key="1">
    <citation type="submission" date="2022-07" db="EMBL/GenBank/DDBJ databases">
        <authorList>
            <person name="Otstavnykh N."/>
            <person name="Isaeva M."/>
            <person name="Bystritskaya E."/>
        </authorList>
    </citation>
    <scope>NUCLEOTIDE SEQUENCE</scope>
    <source>
        <strain evidence="2">10Alg 79</strain>
    </source>
</reference>
<protein>
    <recommendedName>
        <fullName evidence="4">DUF998 domain-containing protein</fullName>
    </recommendedName>
</protein>
<gene>
    <name evidence="2" type="ORF">NOI20_07265</name>
</gene>
<feature type="transmembrane region" description="Helical" evidence="1">
    <location>
        <begin position="66"/>
        <end position="83"/>
    </location>
</feature>
<evidence type="ECO:0000256" key="1">
    <source>
        <dbReference type="SAM" id="Phobius"/>
    </source>
</evidence>